<proteinExistence type="predicted"/>
<evidence type="ECO:0000313" key="2">
    <source>
        <dbReference type="Proteomes" id="UP000664167"/>
    </source>
</evidence>
<accession>A0A939JJE2</accession>
<keyword evidence="2" id="KW-1185">Reference proteome</keyword>
<reference evidence="1" key="1">
    <citation type="submission" date="2021-03" db="EMBL/GenBank/DDBJ databases">
        <title>Streptomyces poriferae sp. nov., a novel marine sponge-derived Actinobacteria species with anti-MRSA activity.</title>
        <authorList>
            <person name="Sandoval-Powers M."/>
            <person name="Kralova S."/>
            <person name="Nguyen G.-S."/>
            <person name="Fawwal D."/>
            <person name="Degnes K."/>
            <person name="Klinkenberg G."/>
            <person name="Sletta H."/>
            <person name="Wentzel A."/>
            <person name="Liles M.R."/>
        </authorList>
    </citation>
    <scope>NUCLEOTIDE SEQUENCE</scope>
    <source>
        <strain evidence="1">DSM 41794</strain>
    </source>
</reference>
<dbReference type="Proteomes" id="UP000664167">
    <property type="component" value="Unassembled WGS sequence"/>
</dbReference>
<sequence>MSISVTIEPAALDQLAGYLKNDPAVTAQIVRAIDSLTTDPTPTGSRAWGTSHRRWHVGARRILYRISEAENAVHVEHIGHA</sequence>
<dbReference type="Gene3D" id="3.30.2310.20">
    <property type="entry name" value="RelE-like"/>
    <property type="match status" value="1"/>
</dbReference>
<dbReference type="SUPFAM" id="SSF143011">
    <property type="entry name" value="RelE-like"/>
    <property type="match status" value="1"/>
</dbReference>
<name>A0A939JJE2_9ACTN</name>
<protein>
    <submittedName>
        <fullName evidence="1">Type II toxin-antitoxin system RelE/ParE family toxin</fullName>
    </submittedName>
</protein>
<comment type="caution">
    <text evidence="1">The sequence shown here is derived from an EMBL/GenBank/DDBJ whole genome shotgun (WGS) entry which is preliminary data.</text>
</comment>
<evidence type="ECO:0000313" key="1">
    <source>
        <dbReference type="EMBL" id="MBO0514652.1"/>
    </source>
</evidence>
<dbReference type="InterPro" id="IPR035093">
    <property type="entry name" value="RelE/ParE_toxin_dom_sf"/>
</dbReference>
<dbReference type="AlphaFoldDB" id="A0A939JJE2"/>
<dbReference type="EMBL" id="JAFLRJ010000219">
    <property type="protein sequence ID" value="MBO0514652.1"/>
    <property type="molecule type" value="Genomic_DNA"/>
</dbReference>
<gene>
    <name evidence="1" type="ORF">J0695_23055</name>
</gene>
<dbReference type="RefSeq" id="WP_206964242.1">
    <property type="nucleotide sequence ID" value="NZ_BAAAJJ010000001.1"/>
</dbReference>
<organism evidence="1 2">
    <name type="scientific">Streptomyces beijiangensis</name>
    <dbReference type="NCBI Taxonomy" id="163361"/>
    <lineage>
        <taxon>Bacteria</taxon>
        <taxon>Bacillati</taxon>
        <taxon>Actinomycetota</taxon>
        <taxon>Actinomycetes</taxon>
        <taxon>Kitasatosporales</taxon>
        <taxon>Streptomycetaceae</taxon>
        <taxon>Streptomyces</taxon>
    </lineage>
</organism>